<dbReference type="InterPro" id="IPR038765">
    <property type="entry name" value="Papain-like_cys_pep_sf"/>
</dbReference>
<dbReference type="InParanoid" id="T0QJ57"/>
<feature type="domain" description="RanBP2-type" evidence="6">
    <location>
        <begin position="1016"/>
        <end position="1045"/>
    </location>
</feature>
<evidence type="ECO:0000256" key="1">
    <source>
        <dbReference type="ARBA" id="ARBA00022723"/>
    </source>
</evidence>
<dbReference type="PANTHER" id="PTHR24006:SF827">
    <property type="entry name" value="UBIQUITIN CARBOXYL-TERMINAL HYDROLASE 34"/>
    <property type="match status" value="1"/>
</dbReference>
<dbReference type="Gene3D" id="2.60.120.200">
    <property type="match status" value="1"/>
</dbReference>
<sequence length="2392" mass="254176">MAPVPVLDIWQRFQRANGPMLEEDALKEVGLVLATKGATPDDVAASLTEAIERMVATVQEPGPLGATNATLLLLQLVMHTFHGLKVAKRFECLDAASTSLVPALLELLLVLAPADGALFADTRLVIETVSFLSTILVGYQHASTLYTAHHASLLGLVETFGSHPSIVGTAVGATTSQLLVQTALCLVHVHRGCPTLNAALLKALLSHMENVPTPRATDIDATLRECSWLLTSDPGYLPSVEGLWTMDEYGDVGGRSRNASSLVLSTAASCHAVPFTAALYDNGKKTIELSGAAVAPLALLQAPSTAPGPWSLEGQWRQLLADDAPNAMQPIAVAVEWACSACTVVNAASALKCTTCGTAAPPPLPSSLQSATNGSNPAPVTASLHESFMALQWSRGEQKGVWLARKQALTPSLQLPPASAVSPTAYTLHGDVAQCLAVEKPMSVNSHGSTTIELHVRIEATASRQVVLANGEFTLALEPTQTLVWTYGQHVLSTPLSSSGSRYHHIALVHDEHELIFVLDGAVAARTPRVKAHEDGVAAKILVLGAEPTELSTISTPSSTQLPASVYALAHPMHGSIVELRVWAVALDLGTLQARATAALPQTTPHLLLYLPLVGSSEHLVMDHGPYGSHASQYMHGRWPVAPSLAALPVAAHRWGVLESFFLYGAVRHCDSWTLESGSAIWHSDALGLPHADGISFQTTVATAFPTGTKASMAIALANVSYWQQTSLIDEVSALDAPTSSPPALLVHLTQHANDAGVAIGLYVLKAGAIHCLSFATSLLPTIHAAQVTYDAARGTFSVALNDRVVSMVSVDVALALGLSATSSLRAGLVVPHTSDIEDAVSIGIGAWHLALSPSSTMTTSALRAVYGLVGLQDDVHMTDAHASATVSCSKYHTDGSAITQELFGCQSCNTNLVFCKTCAAWCHEGHELVWKGKTAGACGCRSRGAAACHCPEPVSLPTDRPVLGEPTYGLWCCPQCTVINAVDKAVCSVCGCVSPIASPTPLQDLLSPLLETPSMAAEWSCDACTMLNSASATKCAVCDTAKPGGSSGNSSTALLALASAASETIQTPLASGPWSCGACTMGNEASHTICHICGTPRPIDAVPVATPATAPPSPISVATAPPPVPVSTARLDTLLSLQAQKMIRVPLDLAPFATGATTWETTAGLLVLEYAPHDAYIGDLVTGSYVDGDGSLVGLLQPPSSATGPLELRGLYKPSLTSVPNSFLFQISPQSRLDGLWFRGDGAGQWRCTFTASTQRLRGLNGAPFYSGLVNMAQNLTNVCYQNSFLQALFMTRACRDALLSAPTSPNAVVSTLQSLFGRLLQSQAPAIATHALQRCLPPTFQAGRQQDTSDFANFIMEALSDDVSRIFGGSQASIRRCKACDHTAVTHEYFWELLLNMIELRYTPITDLSGVTGTGLTIPCPLGFDRLNFDLNKDRTNAPYVYLCVKRDVQATPITDIMIKVADVTEPKPHVPGYTRLEIDLNLGGSSGIINLLSSPIQKGASSLEGPRHVTNNSGGGGKKQVYLFYSRDPTGSPITDLNVVYGTDTVPDGFRAIRVDLNQGDGTPVYLCYRSDMPITDLKLVTEGRPGYKLLDNSLHLASTDHQYIAHTDGGHGACVTGLQLVPAADVDTRKSEKWEDLGLRPAPANGAKLMLQRGHGNPLYAIEVFRAPRMVPKFSEYEVISLHAPAPGPLTIERLHGLWKAGDDCERSKRALQLHHVALSQNQSFCVRGSFGTKGVVQGVLQWLAPSGTYVLHGHWTDATTKHPQVAHLLFRGDALEGTIGDAKTNKNVVLRGTHVSSTMTSQHPVTDLLLVRKSSATPLPPGVALVPTPIHGDLHLAVRRDPNAPAIKDVCVVYGDIDPIPDDYVCLHTTLHGTSGNLNDGAHAVPLFICFKRDANAATLGLMDVGIVSGSDVPEGYTKIGHTPLGMEANLQPGKPLFLIYKRGASATPRVVEHPLNGQFDTSLWGPLQLTVVEALPLAYDVVGKFGFTLHGNAAANGAMRGILYPTTADATSFHLVGYWETTFGTHNSLSSATYSPLTPLHASTQPMELRFSLDGSIPVASGFWALGNSDGGKWALVHDCYVHIGFKKDYGSEWANGALQTSDRVSSHALPSLLRRFVSPRTLGGDFTCGQCHARAESRVHSTIVSPPSHLILTLKRMHYDWKLQKTCKSLHDVSFPPCLALPPLEAADAVVLGASEDDLPRGYGLYAVLVHSGVSANSGHYYSYCRDSSSGHLDLNDDDAAPWIKFNDTTLAVSSWAEMNQAMTTSVSDSVYLLFYKRLDAHQSLGNNLENEEEEAKSEDEEAMLLAKAMALSMSSTQAALESLDHVVAFSPATQGLIQEIEAENTARMLAAQTSEVAMDDLHTVVRAMSSVPEPYKAALEAALI</sequence>
<evidence type="ECO:0000256" key="2">
    <source>
        <dbReference type="ARBA" id="ARBA00022771"/>
    </source>
</evidence>
<dbReference type="InterPro" id="IPR001876">
    <property type="entry name" value="Znf_RanBP2"/>
</dbReference>
<dbReference type="SMART" id="SM00547">
    <property type="entry name" value="ZnF_RBZ"/>
    <property type="match status" value="4"/>
</dbReference>
<evidence type="ECO:0008006" key="11">
    <source>
        <dbReference type="Google" id="ProtNLM"/>
    </source>
</evidence>
<evidence type="ECO:0000313" key="10">
    <source>
        <dbReference type="Proteomes" id="UP000030762"/>
    </source>
</evidence>
<feature type="domain" description="RanBP2-type" evidence="6">
    <location>
        <begin position="1071"/>
        <end position="1100"/>
    </location>
</feature>
<gene>
    <name evidence="9" type="ORF">SDRG_07566</name>
</gene>
<evidence type="ECO:0000259" key="7">
    <source>
        <dbReference type="PROSITE" id="PS50235"/>
    </source>
</evidence>
<dbReference type="GO" id="GO:0005829">
    <property type="term" value="C:cytosol"/>
    <property type="evidence" value="ECO:0007669"/>
    <property type="project" value="TreeGrafter"/>
</dbReference>
<dbReference type="InterPro" id="IPR023341">
    <property type="entry name" value="MABP"/>
</dbReference>
<keyword evidence="10" id="KW-1185">Reference proteome</keyword>
<dbReference type="InterPro" id="IPR001394">
    <property type="entry name" value="Peptidase_C19_UCH"/>
</dbReference>
<proteinExistence type="predicted"/>
<dbReference type="Pfam" id="PF00641">
    <property type="entry name" value="Zn_ribbon_RanBP"/>
    <property type="match status" value="3"/>
</dbReference>
<dbReference type="GO" id="GO:0004843">
    <property type="term" value="F:cysteine-type deubiquitinase activity"/>
    <property type="evidence" value="ECO:0007669"/>
    <property type="project" value="InterPro"/>
</dbReference>
<dbReference type="SUPFAM" id="SSF54001">
    <property type="entry name" value="Cysteine proteinases"/>
    <property type="match status" value="1"/>
</dbReference>
<dbReference type="Gene3D" id="2.100.10.50">
    <property type="match status" value="3"/>
</dbReference>
<dbReference type="InterPro" id="IPR013320">
    <property type="entry name" value="ConA-like_dom_sf"/>
</dbReference>
<dbReference type="PROSITE" id="PS00973">
    <property type="entry name" value="USP_2"/>
    <property type="match status" value="1"/>
</dbReference>
<keyword evidence="2 4" id="KW-0863">Zinc-finger</keyword>
<dbReference type="Pfam" id="PF00443">
    <property type="entry name" value="UCH"/>
    <property type="match status" value="1"/>
</dbReference>
<dbReference type="PROSITE" id="PS01358">
    <property type="entry name" value="ZF_RANBP2_1"/>
    <property type="match status" value="4"/>
</dbReference>
<feature type="coiled-coil region" evidence="5">
    <location>
        <begin position="2286"/>
        <end position="2316"/>
    </location>
</feature>
<keyword evidence="1" id="KW-0479">Metal-binding</keyword>
<organism evidence="9 10">
    <name type="scientific">Saprolegnia diclina (strain VS20)</name>
    <dbReference type="NCBI Taxonomy" id="1156394"/>
    <lineage>
        <taxon>Eukaryota</taxon>
        <taxon>Sar</taxon>
        <taxon>Stramenopiles</taxon>
        <taxon>Oomycota</taxon>
        <taxon>Saprolegniomycetes</taxon>
        <taxon>Saprolegniales</taxon>
        <taxon>Saprolegniaceae</taxon>
        <taxon>Saprolegnia</taxon>
    </lineage>
</organism>
<keyword evidence="5" id="KW-0175">Coiled coil</keyword>
<dbReference type="Gene3D" id="4.10.1060.10">
    <property type="entry name" value="Zinc finger, RanBP2-type"/>
    <property type="match status" value="3"/>
</dbReference>
<keyword evidence="3" id="KW-0862">Zinc</keyword>
<dbReference type="EMBL" id="JH767153">
    <property type="protein sequence ID" value="EQC34756.1"/>
    <property type="molecule type" value="Genomic_DNA"/>
</dbReference>
<dbReference type="GO" id="GO:0016579">
    <property type="term" value="P:protein deubiquitination"/>
    <property type="evidence" value="ECO:0007669"/>
    <property type="project" value="InterPro"/>
</dbReference>
<evidence type="ECO:0000313" key="9">
    <source>
        <dbReference type="EMBL" id="EQC34756.1"/>
    </source>
</evidence>
<dbReference type="PANTHER" id="PTHR24006">
    <property type="entry name" value="UBIQUITIN CARBOXYL-TERMINAL HYDROLASE"/>
    <property type="match status" value="1"/>
</dbReference>
<dbReference type="OMA" id="LTNVCYQ"/>
<dbReference type="STRING" id="1156394.T0QJ57"/>
<dbReference type="OrthoDB" id="2420415at2759"/>
<evidence type="ECO:0000256" key="4">
    <source>
        <dbReference type="PROSITE-ProRule" id="PRU00322"/>
    </source>
</evidence>
<accession>T0QJ57</accession>
<evidence type="ECO:0000256" key="3">
    <source>
        <dbReference type="ARBA" id="ARBA00022833"/>
    </source>
</evidence>
<dbReference type="GO" id="GO:0005634">
    <property type="term" value="C:nucleus"/>
    <property type="evidence" value="ECO:0007669"/>
    <property type="project" value="TreeGrafter"/>
</dbReference>
<dbReference type="InterPro" id="IPR050164">
    <property type="entry name" value="Peptidase_C19"/>
</dbReference>
<dbReference type="eggNOG" id="KOG1864">
    <property type="taxonomic scope" value="Eukaryota"/>
</dbReference>
<dbReference type="PROSITE" id="PS50235">
    <property type="entry name" value="USP_3"/>
    <property type="match status" value="1"/>
</dbReference>
<feature type="domain" description="USP" evidence="7">
    <location>
        <begin position="1268"/>
        <end position="2286"/>
    </location>
</feature>
<reference evidence="9 10" key="1">
    <citation type="submission" date="2012-04" db="EMBL/GenBank/DDBJ databases">
        <title>The Genome Sequence of Saprolegnia declina VS20.</title>
        <authorList>
            <consortium name="The Broad Institute Genome Sequencing Platform"/>
            <person name="Russ C."/>
            <person name="Nusbaum C."/>
            <person name="Tyler B."/>
            <person name="van West P."/>
            <person name="Dieguez-Uribeondo J."/>
            <person name="de Bruijn I."/>
            <person name="Tripathy S."/>
            <person name="Jiang R."/>
            <person name="Young S.K."/>
            <person name="Zeng Q."/>
            <person name="Gargeya S."/>
            <person name="Fitzgerald M."/>
            <person name="Haas B."/>
            <person name="Abouelleil A."/>
            <person name="Alvarado L."/>
            <person name="Arachchi H.M."/>
            <person name="Berlin A."/>
            <person name="Chapman S.B."/>
            <person name="Goldberg J."/>
            <person name="Griggs A."/>
            <person name="Gujja S."/>
            <person name="Hansen M."/>
            <person name="Howarth C."/>
            <person name="Imamovic A."/>
            <person name="Larimer J."/>
            <person name="McCowen C."/>
            <person name="Montmayeur A."/>
            <person name="Murphy C."/>
            <person name="Neiman D."/>
            <person name="Pearson M."/>
            <person name="Priest M."/>
            <person name="Roberts A."/>
            <person name="Saif S."/>
            <person name="Shea T."/>
            <person name="Sisk P."/>
            <person name="Sykes S."/>
            <person name="Wortman J."/>
            <person name="Nusbaum C."/>
            <person name="Birren B."/>
        </authorList>
    </citation>
    <scope>NUCLEOTIDE SEQUENCE [LARGE SCALE GENOMIC DNA]</scope>
    <source>
        <strain evidence="9 10">VS20</strain>
    </source>
</reference>
<evidence type="ECO:0000259" key="6">
    <source>
        <dbReference type="PROSITE" id="PS50199"/>
    </source>
</evidence>
<dbReference type="GeneID" id="19948293"/>
<dbReference type="RefSeq" id="XP_008611628.1">
    <property type="nucleotide sequence ID" value="XM_008613406.1"/>
</dbReference>
<dbReference type="PROSITE" id="PS51498">
    <property type="entry name" value="MABP"/>
    <property type="match status" value="2"/>
</dbReference>
<feature type="domain" description="MABP" evidence="8">
    <location>
        <begin position="1404"/>
        <end position="1576"/>
    </location>
</feature>
<evidence type="ECO:0000256" key="5">
    <source>
        <dbReference type="SAM" id="Coils"/>
    </source>
</evidence>
<dbReference type="PROSITE" id="PS50199">
    <property type="entry name" value="ZF_RANBP2_2"/>
    <property type="match status" value="3"/>
</dbReference>
<dbReference type="InterPro" id="IPR028889">
    <property type="entry name" value="USP"/>
</dbReference>
<protein>
    <recommendedName>
        <fullName evidence="11">Ubiquitinyl hydrolase 1</fullName>
    </recommendedName>
</protein>
<dbReference type="GO" id="GO:0008270">
    <property type="term" value="F:zinc ion binding"/>
    <property type="evidence" value="ECO:0007669"/>
    <property type="project" value="UniProtKB-KW"/>
</dbReference>
<dbReference type="SUPFAM" id="SSF49899">
    <property type="entry name" value="Concanavalin A-like lectins/glucanases"/>
    <property type="match status" value="1"/>
</dbReference>
<dbReference type="InterPro" id="IPR018200">
    <property type="entry name" value="USP_CS"/>
</dbReference>
<dbReference type="Gene3D" id="3.90.70.10">
    <property type="entry name" value="Cysteine proteinases"/>
    <property type="match status" value="2"/>
</dbReference>
<name>T0QJ57_SAPDV</name>
<dbReference type="Proteomes" id="UP000030762">
    <property type="component" value="Unassembled WGS sequence"/>
</dbReference>
<dbReference type="CDD" id="cd19671">
    <property type="entry name" value="UBR-box_UBR4_5_6_7"/>
    <property type="match status" value="1"/>
</dbReference>
<dbReference type="VEuPathDB" id="FungiDB:SDRG_07566"/>
<dbReference type="eggNOG" id="KOG4719">
    <property type="taxonomic scope" value="Eukaryota"/>
</dbReference>
<evidence type="ECO:0000259" key="8">
    <source>
        <dbReference type="PROSITE" id="PS51498"/>
    </source>
</evidence>
<feature type="domain" description="MABP" evidence="8">
    <location>
        <begin position="1807"/>
        <end position="1950"/>
    </location>
</feature>
<feature type="domain" description="RanBP2-type" evidence="6">
    <location>
        <begin position="333"/>
        <end position="362"/>
    </location>
</feature>